<keyword evidence="3" id="KW-0004">4Fe-4S</keyword>
<dbReference type="RefSeq" id="WP_066867034.1">
    <property type="nucleotide sequence ID" value="NZ_CABKVV010000014.1"/>
</dbReference>
<dbReference type="Pfam" id="PF10371">
    <property type="entry name" value="EKR"/>
    <property type="match status" value="1"/>
</dbReference>
<keyword evidence="6 9" id="KW-0560">Oxidoreductase</keyword>
<dbReference type="SUPFAM" id="SSF54862">
    <property type="entry name" value="4Fe-4S ferredoxins"/>
    <property type="match status" value="1"/>
</dbReference>
<gene>
    <name evidence="11" type="primary">nifJ</name>
    <name evidence="11" type="ORF">NE695_07775</name>
</gene>
<dbReference type="SUPFAM" id="SSF52922">
    <property type="entry name" value="TK C-terminal domain-like"/>
    <property type="match status" value="1"/>
</dbReference>
<dbReference type="Pfam" id="PF02775">
    <property type="entry name" value="TPP_enzyme_C"/>
    <property type="match status" value="1"/>
</dbReference>
<keyword evidence="8" id="KW-0411">Iron-sulfur</keyword>
<dbReference type="Gene3D" id="3.40.50.970">
    <property type="match status" value="2"/>
</dbReference>
<dbReference type="InterPro" id="IPR017900">
    <property type="entry name" value="4Fe4S_Fe_S_CS"/>
</dbReference>
<dbReference type="GeneID" id="90533711"/>
<dbReference type="PROSITE" id="PS00198">
    <property type="entry name" value="4FE4S_FER_1"/>
    <property type="match status" value="1"/>
</dbReference>
<dbReference type="CDD" id="cd03377">
    <property type="entry name" value="TPP_PFOR_PNO"/>
    <property type="match status" value="1"/>
</dbReference>
<dbReference type="Gene3D" id="3.40.50.920">
    <property type="match status" value="1"/>
</dbReference>
<dbReference type="Pfam" id="PF01558">
    <property type="entry name" value="POR"/>
    <property type="match status" value="1"/>
</dbReference>
<dbReference type="InterPro" id="IPR009014">
    <property type="entry name" value="Transketo_C/PFOR_II"/>
</dbReference>
<dbReference type="Gene3D" id="3.30.70.20">
    <property type="match status" value="1"/>
</dbReference>
<keyword evidence="5 9" id="KW-0249">Electron transport</keyword>
<dbReference type="EC" id="1.2.7.1" evidence="9"/>
<evidence type="ECO:0000313" key="12">
    <source>
        <dbReference type="Proteomes" id="UP001524473"/>
    </source>
</evidence>
<protein>
    <recommendedName>
        <fullName evidence="9">Pyruvate:ferredoxin oxidoreductase</fullName>
        <ecNumber evidence="9">1.2.7.1</ecNumber>
    </recommendedName>
    <alternativeName>
        <fullName evidence="9">Pyruvate synthase</fullName>
    </alternativeName>
</protein>
<accession>A0ABT1RYY8</accession>
<comment type="caution">
    <text evidence="11">The sequence shown here is derived from an EMBL/GenBank/DDBJ whole genome shotgun (WGS) entry which is preliminary data.</text>
</comment>
<keyword evidence="7" id="KW-0408">Iron</keyword>
<dbReference type="SUPFAM" id="SSF53323">
    <property type="entry name" value="Pyruvate-ferredoxin oxidoreductase, PFOR, domain III"/>
    <property type="match status" value="1"/>
</dbReference>
<comment type="catalytic activity">
    <reaction evidence="9">
        <text>2 oxidized [2Fe-2S]-[ferredoxin] + pyruvate + CoA = 2 reduced [2Fe-2S]-[ferredoxin] + acetyl-CoA + CO2 + H(+)</text>
        <dbReference type="Rhea" id="RHEA:12765"/>
        <dbReference type="Rhea" id="RHEA-COMP:10000"/>
        <dbReference type="Rhea" id="RHEA-COMP:10001"/>
        <dbReference type="ChEBI" id="CHEBI:15361"/>
        <dbReference type="ChEBI" id="CHEBI:15378"/>
        <dbReference type="ChEBI" id="CHEBI:16526"/>
        <dbReference type="ChEBI" id="CHEBI:33737"/>
        <dbReference type="ChEBI" id="CHEBI:33738"/>
        <dbReference type="ChEBI" id="CHEBI:57287"/>
        <dbReference type="ChEBI" id="CHEBI:57288"/>
        <dbReference type="EC" id="1.2.7.1"/>
    </reaction>
</comment>
<dbReference type="NCBIfam" id="TIGR02176">
    <property type="entry name" value="pyruv_ox_red"/>
    <property type="match status" value="1"/>
</dbReference>
<dbReference type="InterPro" id="IPR002880">
    <property type="entry name" value="Pyrv_Fd/Flavodoxin_OxRdtase_N"/>
</dbReference>
<reference evidence="11 12" key="1">
    <citation type="submission" date="2022-06" db="EMBL/GenBank/DDBJ databases">
        <title>Isolation of gut microbiota from human fecal samples.</title>
        <authorList>
            <person name="Pamer E.G."/>
            <person name="Barat B."/>
            <person name="Waligurski E."/>
            <person name="Medina S."/>
            <person name="Paddock L."/>
            <person name="Mostad J."/>
        </authorList>
    </citation>
    <scope>NUCLEOTIDE SEQUENCE [LARGE SCALE GENOMIC DNA]</scope>
    <source>
        <strain evidence="11 12">DFI.9.73</strain>
    </source>
</reference>
<dbReference type="InterPro" id="IPR017896">
    <property type="entry name" value="4Fe4S_Fe-S-bd"/>
</dbReference>
<dbReference type="InterPro" id="IPR019752">
    <property type="entry name" value="Pyrv/ketoisovalerate_OxRed_cat"/>
</dbReference>
<keyword evidence="11" id="KW-0670">Pyruvate</keyword>
<keyword evidence="12" id="KW-1185">Reference proteome</keyword>
<dbReference type="InterPro" id="IPR033412">
    <property type="entry name" value="PFOR_II"/>
</dbReference>
<dbReference type="InterPro" id="IPR011895">
    <property type="entry name" value="Pyrv_flavodox_OxRed"/>
</dbReference>
<evidence type="ECO:0000256" key="3">
    <source>
        <dbReference type="ARBA" id="ARBA00022485"/>
    </source>
</evidence>
<dbReference type="Proteomes" id="UP001524473">
    <property type="component" value="Unassembled WGS sequence"/>
</dbReference>
<evidence type="ECO:0000256" key="2">
    <source>
        <dbReference type="ARBA" id="ARBA00022448"/>
    </source>
</evidence>
<dbReference type="SUPFAM" id="SSF52518">
    <property type="entry name" value="Thiamin diphosphate-binding fold (THDP-binding)"/>
    <property type="match status" value="3"/>
</dbReference>
<dbReference type="PROSITE" id="PS51379">
    <property type="entry name" value="4FE4S_FER_2"/>
    <property type="match status" value="2"/>
</dbReference>
<dbReference type="Pfam" id="PF17147">
    <property type="entry name" value="PFOR_II"/>
    <property type="match status" value="1"/>
</dbReference>
<dbReference type="CDD" id="cd07034">
    <property type="entry name" value="TPP_PYR_PFOR_IOR-alpha_like"/>
    <property type="match status" value="1"/>
</dbReference>
<dbReference type="InterPro" id="IPR029061">
    <property type="entry name" value="THDP-binding"/>
</dbReference>
<feature type="domain" description="4Fe-4S ferredoxin-type" evidence="10">
    <location>
        <begin position="687"/>
        <end position="716"/>
    </location>
</feature>
<dbReference type="InterPro" id="IPR050722">
    <property type="entry name" value="Pyruvate:ferred/Flavod_OxRd"/>
</dbReference>
<keyword evidence="4" id="KW-0479">Metal-binding</keyword>
<dbReference type="PANTHER" id="PTHR32154:SF0">
    <property type="entry name" value="PYRUVATE-FLAVODOXIN OXIDOREDUCTASE-RELATED"/>
    <property type="match status" value="1"/>
</dbReference>
<dbReference type="PIRSF" id="PIRSF000159">
    <property type="entry name" value="NifJ"/>
    <property type="match status" value="1"/>
</dbReference>
<dbReference type="InterPro" id="IPR019456">
    <property type="entry name" value="Pyrv-flavodox_OxRtase_EKR"/>
</dbReference>
<organism evidence="11 12">
    <name type="scientific">Neglectibacter timonensis</name>
    <dbReference type="NCBI Taxonomy" id="1776382"/>
    <lineage>
        <taxon>Bacteria</taxon>
        <taxon>Bacillati</taxon>
        <taxon>Bacillota</taxon>
        <taxon>Clostridia</taxon>
        <taxon>Eubacteriales</taxon>
        <taxon>Oscillospiraceae</taxon>
        <taxon>Neglectibacter</taxon>
    </lineage>
</organism>
<dbReference type="InterPro" id="IPR002869">
    <property type="entry name" value="Pyrv_flavodox_OxRed_cen"/>
</dbReference>
<feature type="domain" description="4Fe-4S ferredoxin-type" evidence="10">
    <location>
        <begin position="741"/>
        <end position="772"/>
    </location>
</feature>
<evidence type="ECO:0000256" key="8">
    <source>
        <dbReference type="ARBA" id="ARBA00023014"/>
    </source>
</evidence>
<evidence type="ECO:0000256" key="1">
    <source>
        <dbReference type="ARBA" id="ARBA00009032"/>
    </source>
</evidence>
<sequence length="1221" mass="132677">MARKMKSMDGNNAAAHVSYAFTDVAAIYPITPSSVMADETDKYAAAGRKNLFGREVRVTEMQSEAGAAGAVHGSLAAGALTTTYTASQGLLLMIPNMYKMAGELLPSVIHVSARTVATHALNIFGDHSDIYACRQTGYGMLCANSPQEVMDLGAVAHLSAIKGKVPFLHFFDGFRTSHEVQKIEVWDYEDLGEMLDWDAVNAFRRNALNPEHPVLRGQAQNGDIFFQAREACNKYYDAVPEVVVDYMNQVNAKIGTDYKPFNYYGAPDAEKVIIAMGSACETMEEVIDYLTAAGEKVGLIKVRLYRPFVAKYLLDVMPKTVKKISVLDRTKEPGSIGEPLYLDVLAAINGTEFGCCPVYSGRYGLGSKDTKPSDIIAVYRNMEADEPKKRFTIGIVDDVTHLSLDAKEDPDTAPAGTTSCKFWGLGSDGTVGANKNSIKIIGDHTDMYAQGYFDYDSKKSGGLTISHLRFGHTPIKSTYYISKADFVACHNPAYLDKYDMVQDLKKGGSFLLNCAWDAEELNERLPGKVKRYIADNEINLYTIDGFKIGKEIGLGTRINTVLQSAFFSIAKIIPEEDAIKYMKDAATKSYSKKGDAIVKMNHDAIDRGATGYVKVEVPASWKDAVDDSQPMVATGSRKDLVDYVNNVVFPVNTFHGKDLPVSTFEKYADGTSPQGTAAYEKRGVAVDVPEWIVDNCIQCNQCSYVCPHAVIRPIAMTDEELKNAPAGTKAKPMTGVPGMNFAMVISTLDCTGCGSCVTTCPAKEKALKMAPIDSQRAQEAVFEYAIDLPAKEEVAVKFKETSVKGSQFKQPLLEFSGACGGCGETPYAKLATQLFGDKMFIANATGCSSIWGGSAPATPYTVNKKGHGPAWENSLFEDNAEFGLGMTLAQNAVRGRLAELTEKLIAIDYCVPEIKETAKNWLETMTDSKANGPAAEAYIAALENGVMTVDENIAFMESPAAAGVFGAELPKMLEHSKARKAAGETYCDCEACTLALEILKDKDYLAKKSMWILGGDGWAYDIGFGGVDHALASGENINILVFDTEVYSNTGGQASKATPCGSVAQFAATGKATKKKDLAAIAMSYGYVYVAQVAMGADMNQCIKAFHEAESYNGPSIILAYAPCINHGIKGGMGVSMVEEKKAVAAGYWHNFRFDPRRADNGENPFQLDSKAPSASYRDFIMGEVRYNSLTRAFPDRAETLFANAEKYAAEKYEKLKKMAE</sequence>
<dbReference type="SMART" id="SM00890">
    <property type="entry name" value="EKR"/>
    <property type="match status" value="1"/>
</dbReference>
<evidence type="ECO:0000256" key="4">
    <source>
        <dbReference type="ARBA" id="ARBA00022723"/>
    </source>
</evidence>
<dbReference type="Gene3D" id="4.10.780.10">
    <property type="entry name" value="Pyruvate-flavodoxin oxidoreductase, EKR domain"/>
    <property type="match status" value="1"/>
</dbReference>
<evidence type="ECO:0000256" key="7">
    <source>
        <dbReference type="ARBA" id="ARBA00023004"/>
    </source>
</evidence>
<evidence type="ECO:0000256" key="9">
    <source>
        <dbReference type="PIRNR" id="PIRNR000159"/>
    </source>
</evidence>
<dbReference type="InterPro" id="IPR037112">
    <property type="entry name" value="Pyrv-flavodox_OxR_EKR_sf"/>
</dbReference>
<dbReference type="Pfam" id="PF01855">
    <property type="entry name" value="POR_N"/>
    <property type="match status" value="1"/>
</dbReference>
<dbReference type="Gene3D" id="3.40.920.10">
    <property type="entry name" value="Pyruvate-ferredoxin oxidoreductase, PFOR, domain III"/>
    <property type="match status" value="1"/>
</dbReference>
<dbReference type="Pfam" id="PF12838">
    <property type="entry name" value="Fer4_7"/>
    <property type="match status" value="1"/>
</dbReference>
<evidence type="ECO:0000313" key="11">
    <source>
        <dbReference type="EMBL" id="MCQ4839810.1"/>
    </source>
</evidence>
<dbReference type="EMBL" id="JANFZH010000015">
    <property type="protein sequence ID" value="MCQ4839810.1"/>
    <property type="molecule type" value="Genomic_DNA"/>
</dbReference>
<name>A0ABT1RYY8_9FIRM</name>
<dbReference type="InterPro" id="IPR011766">
    <property type="entry name" value="TPP_enzyme_TPP-bd"/>
</dbReference>
<evidence type="ECO:0000256" key="5">
    <source>
        <dbReference type="ARBA" id="ARBA00022982"/>
    </source>
</evidence>
<evidence type="ECO:0000256" key="6">
    <source>
        <dbReference type="ARBA" id="ARBA00023002"/>
    </source>
</evidence>
<evidence type="ECO:0000259" key="10">
    <source>
        <dbReference type="PROSITE" id="PS51379"/>
    </source>
</evidence>
<keyword evidence="2 9" id="KW-0813">Transport</keyword>
<comment type="similarity">
    <text evidence="1 9">Belongs to the pyruvate:ferredoxin/flavodoxin oxidoreductase family.</text>
</comment>
<proteinExistence type="inferred from homology"/>
<dbReference type="PANTHER" id="PTHR32154">
    <property type="entry name" value="PYRUVATE-FLAVODOXIN OXIDOREDUCTASE-RELATED"/>
    <property type="match status" value="1"/>
</dbReference>